<dbReference type="AlphaFoldDB" id="A0A6J2XAS3"/>
<name>A0A6J2XAS3_SITOR</name>
<dbReference type="RefSeq" id="XP_030747929.1">
    <property type="nucleotide sequence ID" value="XM_030892069.1"/>
</dbReference>
<gene>
    <name evidence="2" type="primary">LOC115876335</name>
</gene>
<accession>A0A6J2XAS3</accession>
<sequence length="183" mass="21037">MDSTPSRFKSLSMPTTDLQLRPFTARHSTPILERKRLVNLEDSRAYNNWCKALWKPAQKNRFIVNGNRIKTNMDNSIISGCLNMSSIKPKITDRPVMEEDSIMNKLKRICNGSYKAVVLKMTSIFNSGSRKKVPSRTVKSPSKKCKNMKNMECFELLESEKVPERTEEVVPNNQMSSNNDIYL</sequence>
<dbReference type="InParanoid" id="A0A6J2XAS3"/>
<dbReference type="Proteomes" id="UP000504635">
    <property type="component" value="Unplaced"/>
</dbReference>
<dbReference type="GeneID" id="115876335"/>
<organism evidence="1 2">
    <name type="scientific">Sitophilus oryzae</name>
    <name type="common">Rice weevil</name>
    <name type="synonym">Curculio oryzae</name>
    <dbReference type="NCBI Taxonomy" id="7048"/>
    <lineage>
        <taxon>Eukaryota</taxon>
        <taxon>Metazoa</taxon>
        <taxon>Ecdysozoa</taxon>
        <taxon>Arthropoda</taxon>
        <taxon>Hexapoda</taxon>
        <taxon>Insecta</taxon>
        <taxon>Pterygota</taxon>
        <taxon>Neoptera</taxon>
        <taxon>Endopterygota</taxon>
        <taxon>Coleoptera</taxon>
        <taxon>Polyphaga</taxon>
        <taxon>Cucujiformia</taxon>
        <taxon>Curculionidae</taxon>
        <taxon>Dryophthorinae</taxon>
        <taxon>Sitophilus</taxon>
    </lineage>
</organism>
<reference evidence="2" key="1">
    <citation type="submission" date="2025-08" db="UniProtKB">
        <authorList>
            <consortium name="RefSeq"/>
        </authorList>
    </citation>
    <scope>IDENTIFICATION</scope>
    <source>
        <tissue evidence="2">Gonads</tissue>
    </source>
</reference>
<protein>
    <submittedName>
        <fullName evidence="2">Uncharacterized protein LOC115876335</fullName>
    </submittedName>
</protein>
<proteinExistence type="predicted"/>
<evidence type="ECO:0000313" key="1">
    <source>
        <dbReference type="Proteomes" id="UP000504635"/>
    </source>
</evidence>
<dbReference type="KEGG" id="soy:115876335"/>
<evidence type="ECO:0000313" key="2">
    <source>
        <dbReference type="RefSeq" id="XP_030747929.1"/>
    </source>
</evidence>
<keyword evidence="1" id="KW-1185">Reference proteome</keyword>